<keyword evidence="5" id="KW-1185">Reference proteome</keyword>
<dbReference type="RefSeq" id="WP_213236965.1">
    <property type="nucleotide sequence ID" value="NZ_JAHBCL010000016.1"/>
</dbReference>
<gene>
    <name evidence="4" type="ORF">KHM83_10480</name>
</gene>
<keyword evidence="1 2" id="KW-0238">DNA-binding</keyword>
<dbReference type="Proteomes" id="UP000746471">
    <property type="component" value="Unassembled WGS sequence"/>
</dbReference>
<sequence length="190" mass="22319">MTQDRRITKTKAAIREAFFSMLKENKSQKITVTNIAKRANIDRKTFYLHYDSPEAIMDEFYKSLINDFVLILEKNDFFDRSFDVFALFESLNVLIQRDIDLYRQIAKMPSYAFFWEEIKDIAKSVAIESMFEGLNIQKDELELYVEFYVAGLIAAYLKYLKNGVNLTETEVVNILSTASFYGFQKLLQKE</sequence>
<evidence type="ECO:0000313" key="4">
    <source>
        <dbReference type="EMBL" id="MBS7527107.1"/>
    </source>
</evidence>
<dbReference type="PROSITE" id="PS50977">
    <property type="entry name" value="HTH_TETR_2"/>
    <property type="match status" value="1"/>
</dbReference>
<comment type="caution">
    <text evidence="4">The sequence shown here is derived from an EMBL/GenBank/DDBJ whole genome shotgun (WGS) entry which is preliminary data.</text>
</comment>
<reference evidence="4 5" key="1">
    <citation type="submission" date="2021-05" db="EMBL/GenBank/DDBJ databases">
        <title>Fusibacter ferrireducens sp. nov., an anaerobic, sulfur- and Fe-reducing bacterium isolated from the mangrove sediment.</title>
        <authorList>
            <person name="Qiu D."/>
        </authorList>
    </citation>
    <scope>NUCLEOTIDE SEQUENCE [LARGE SCALE GENOMIC DNA]</scope>
    <source>
        <strain evidence="4 5">DSM 12116</strain>
    </source>
</reference>
<dbReference type="InterPro" id="IPR050624">
    <property type="entry name" value="HTH-type_Tx_Regulator"/>
</dbReference>
<evidence type="ECO:0000259" key="3">
    <source>
        <dbReference type="PROSITE" id="PS50977"/>
    </source>
</evidence>
<evidence type="ECO:0000313" key="5">
    <source>
        <dbReference type="Proteomes" id="UP000746471"/>
    </source>
</evidence>
<evidence type="ECO:0000256" key="1">
    <source>
        <dbReference type="ARBA" id="ARBA00023125"/>
    </source>
</evidence>
<name>A0ABS5PQD0_9FIRM</name>
<dbReference type="InterPro" id="IPR001647">
    <property type="entry name" value="HTH_TetR"/>
</dbReference>
<feature type="domain" description="HTH tetR-type" evidence="3">
    <location>
        <begin position="8"/>
        <end position="68"/>
    </location>
</feature>
<proteinExistence type="predicted"/>
<dbReference type="PANTHER" id="PTHR43479:SF7">
    <property type="entry name" value="TETR-FAMILY TRANSCRIPTIONAL REGULATOR"/>
    <property type="match status" value="1"/>
</dbReference>
<dbReference type="EMBL" id="JAHBCL010000016">
    <property type="protein sequence ID" value="MBS7527107.1"/>
    <property type="molecule type" value="Genomic_DNA"/>
</dbReference>
<feature type="DNA-binding region" description="H-T-H motif" evidence="2">
    <location>
        <begin position="31"/>
        <end position="50"/>
    </location>
</feature>
<dbReference type="SUPFAM" id="SSF46689">
    <property type="entry name" value="Homeodomain-like"/>
    <property type="match status" value="1"/>
</dbReference>
<dbReference type="PANTHER" id="PTHR43479">
    <property type="entry name" value="ACREF/ENVCD OPERON REPRESSOR-RELATED"/>
    <property type="match status" value="1"/>
</dbReference>
<organism evidence="4 5">
    <name type="scientific">Fusibacter paucivorans</name>
    <dbReference type="NCBI Taxonomy" id="76009"/>
    <lineage>
        <taxon>Bacteria</taxon>
        <taxon>Bacillati</taxon>
        <taxon>Bacillota</taxon>
        <taxon>Clostridia</taxon>
        <taxon>Eubacteriales</taxon>
        <taxon>Eubacteriales Family XII. Incertae Sedis</taxon>
        <taxon>Fusibacter</taxon>
    </lineage>
</organism>
<protein>
    <submittedName>
        <fullName evidence="4">TetR/AcrR family transcriptional regulator</fullName>
    </submittedName>
</protein>
<accession>A0ABS5PQD0</accession>
<dbReference type="InterPro" id="IPR009057">
    <property type="entry name" value="Homeodomain-like_sf"/>
</dbReference>
<dbReference type="Gene3D" id="1.10.357.10">
    <property type="entry name" value="Tetracycline Repressor, domain 2"/>
    <property type="match status" value="1"/>
</dbReference>
<evidence type="ECO:0000256" key="2">
    <source>
        <dbReference type="PROSITE-ProRule" id="PRU00335"/>
    </source>
</evidence>